<gene>
    <name evidence="3" type="ORF">CYMTET_13452</name>
</gene>
<dbReference type="EMBL" id="LGRX02005354">
    <property type="protein sequence ID" value="KAK3278612.1"/>
    <property type="molecule type" value="Genomic_DNA"/>
</dbReference>
<keyword evidence="4" id="KW-1185">Reference proteome</keyword>
<protein>
    <submittedName>
        <fullName evidence="3">Uncharacterized protein</fullName>
    </submittedName>
</protein>
<comment type="subcellular location">
    <subcellularLocation>
        <location evidence="1">Cytoplasm</location>
        <location evidence="1">Cytoskeleton</location>
        <location evidence="1">Cilium axoneme</location>
    </subcellularLocation>
</comment>
<dbReference type="SUPFAM" id="SSF52058">
    <property type="entry name" value="L domain-like"/>
    <property type="match status" value="1"/>
</dbReference>
<evidence type="ECO:0000256" key="1">
    <source>
        <dbReference type="ARBA" id="ARBA00004430"/>
    </source>
</evidence>
<feature type="region of interest" description="Disordered" evidence="2">
    <location>
        <begin position="27"/>
        <end position="46"/>
    </location>
</feature>
<accession>A0AAE0LB59</accession>
<proteinExistence type="predicted"/>
<dbReference type="PANTHER" id="PTHR48064">
    <property type="entry name" value="OS01G0750400 PROTEIN"/>
    <property type="match status" value="1"/>
</dbReference>
<name>A0AAE0LB59_9CHLO</name>
<dbReference type="InterPro" id="IPR032675">
    <property type="entry name" value="LRR_dom_sf"/>
</dbReference>
<reference evidence="3 4" key="1">
    <citation type="journal article" date="2015" name="Genome Biol. Evol.">
        <title>Comparative Genomics of a Bacterivorous Green Alga Reveals Evolutionary Causalities and Consequences of Phago-Mixotrophic Mode of Nutrition.</title>
        <authorList>
            <person name="Burns J.A."/>
            <person name="Paasch A."/>
            <person name="Narechania A."/>
            <person name="Kim E."/>
        </authorList>
    </citation>
    <scope>NUCLEOTIDE SEQUENCE [LARGE SCALE GENOMIC DNA]</scope>
    <source>
        <strain evidence="3 4">PLY_AMNH</strain>
    </source>
</reference>
<evidence type="ECO:0000256" key="2">
    <source>
        <dbReference type="SAM" id="MobiDB-lite"/>
    </source>
</evidence>
<dbReference type="Proteomes" id="UP001190700">
    <property type="component" value="Unassembled WGS sequence"/>
</dbReference>
<dbReference type="InterPro" id="IPR053038">
    <property type="entry name" value="RLP_Defense"/>
</dbReference>
<dbReference type="Gene3D" id="3.80.10.10">
    <property type="entry name" value="Ribonuclease Inhibitor"/>
    <property type="match status" value="2"/>
</dbReference>
<sequence>MSSAEPRCRVGLVVYAVCRLPLGGGEGPARRQGGRELHLGAGSPQGYSHAAARRTCGCIMMQRNALAGGVAEGPAPAHVAARGCGGMACAMERDETRRHLQAAEARGALLGSALGGGAQRVRAIKMRGWGARLGGCEMRGMLGRGRDRYLRSNSLTGTVPTELGEPTRILQLRLNSNSLTGTVPTELGEPRMRCLAEPRCRGGLVVYAVCRLPLGGGEGPARRQGGRELHLGAGSPQGYSHAAARRTCGCIMMPLNALAGGVAEGPAPAHVAARGCGGTACAMERDETRRHLQAAEARGALLGSALGGGARRVRPSEMSGWGARLGGCEMRGMLGRGRDRHLYSNSLTGTVPTELGEPTWMHYLYLYSNSLTGTVPTELGELTWMSQLHLYSNSLTGTVPTELGEPTWMHYLAEPRCRVGLVVYAVCRLPLGGGEGPARRQGGRELHLGAGSPQGYSHAAARRTCGCIMMQRNALAGGVAEGPSPAHVAARGCGGTACAMERDETRRHLQAAEARGALLGSALGGGARRVRPSEMSGWGARLGGCEMRGMLGRGRDRDLSSNSLTGTVPTELGELTRMSQLAEPRCRVGLVVYAVSRLPLGGAPAHLAARGCGGTACAMERDETRRHLQAAEARGALLGSALGGGARRVRAIEMSGHLRSNSLTGTVPTELGELTTIYQLAEPRCRVGLVVYAVCRLPLGGGEGPARRQGGRELHLGAGSPQGYSHTAARRTCGCIMMQRNALAGGVAEGPSPAHVAARGCGGMACAMERDETRRHLQAAEARGALLGSALGGGARRVRAIKMRGYLYSNSLTGTVPTELGELTWMSQLAEPRCRVGLVVYAVCRLPLGGGEGPARRQGGRELHLGAGSPQGYSHTAARRTCGCIMMQRNSLAGGVADGPPAAQNSRARNRISFHLIHNNIGDRPRTDVCSLACALSYMPISGRSAEKHTYSRCRGCQYSTHISCLNKLFDEGMYAFLPGERTHTLCSECLISSPQLVVTWLRAMDQASGRRLDWLAILPTHRTVEGERYLNRVANVAKDFHYSKLAENPTCIAFADDYEGSAEEDEIEEPAAIATPPRILHPEAERKTALRAALLTTVRKPTRPSSSRTTSEAGDSQAPHDQAPSPLRSLPAHFASLAVQQSQEVPAAVGKYIPPHMQLSQPAARAANPLHPQLPHPPHPVESAAAGAHLPHPAAPIDPAGVFGHGIREVESQELRDLLVAEVTKAVRWPSAHQGNPGFDYLVSLPTPRPGISSYVTGAIDGVVATDPFSPSHVGWERYVNYSGNSIATHCKKQMMRIMFVNTLGERSKFEHTPLRQSMADLIQDGTSIRVMDNVQVPSYERFTTWCRKLIEEYTVIRDSGVGPYTHGHPHYYLLLCSAIVVITWLEFMLETVEYMRSEWPTLRFEAAYLLLTTQYISTRWAKQPYSETYREDRELLRLGAADSWGSARRDNVRQYVIDYFPHLALQRLLIRVNVTIPGELQQGYPVGAHSASGCWHLGRLDSFLHSYSTSWSSLLPLVWRRPSVPYGVL</sequence>
<feature type="region of interest" description="Disordered" evidence="2">
    <location>
        <begin position="1096"/>
        <end position="1129"/>
    </location>
</feature>
<organism evidence="3 4">
    <name type="scientific">Cymbomonas tetramitiformis</name>
    <dbReference type="NCBI Taxonomy" id="36881"/>
    <lineage>
        <taxon>Eukaryota</taxon>
        <taxon>Viridiplantae</taxon>
        <taxon>Chlorophyta</taxon>
        <taxon>Pyramimonadophyceae</taxon>
        <taxon>Pyramimonadales</taxon>
        <taxon>Pyramimonadaceae</taxon>
        <taxon>Cymbomonas</taxon>
    </lineage>
</organism>
<comment type="caution">
    <text evidence="3">The sequence shown here is derived from an EMBL/GenBank/DDBJ whole genome shotgun (WGS) entry which is preliminary data.</text>
</comment>
<evidence type="ECO:0000313" key="4">
    <source>
        <dbReference type="Proteomes" id="UP001190700"/>
    </source>
</evidence>
<dbReference type="GO" id="GO:0005930">
    <property type="term" value="C:axoneme"/>
    <property type="evidence" value="ECO:0007669"/>
    <property type="project" value="UniProtKB-SubCell"/>
</dbReference>
<feature type="compositionally biased region" description="Low complexity" evidence="2">
    <location>
        <begin position="1097"/>
        <end position="1112"/>
    </location>
</feature>
<dbReference type="PANTHER" id="PTHR48064:SF6">
    <property type="entry name" value="RECEPTOR-LIKE PROTEIN KINASE 2"/>
    <property type="match status" value="1"/>
</dbReference>
<evidence type="ECO:0000313" key="3">
    <source>
        <dbReference type="EMBL" id="KAK3278612.1"/>
    </source>
</evidence>